<proteinExistence type="predicted"/>
<protein>
    <recommendedName>
        <fullName evidence="3">SnoaL-like domain-containing protein</fullName>
    </recommendedName>
</protein>
<gene>
    <name evidence="1" type="ORF">EJ03DRAFT_346803</name>
</gene>
<keyword evidence="2" id="KW-1185">Reference proteome</keyword>
<accession>A0A6G1LNZ9</accession>
<evidence type="ECO:0000313" key="2">
    <source>
        <dbReference type="Proteomes" id="UP000799436"/>
    </source>
</evidence>
<dbReference type="EMBL" id="ML995808">
    <property type="protein sequence ID" value="KAF2774168.1"/>
    <property type="molecule type" value="Genomic_DNA"/>
</dbReference>
<sequence length="154" mass="17037">MATKMTAQKLPYPIEDTIWPTATTIGQETKDLLALFYTLADDAGPDAGPRMVKDVFSSHGTMRAATGVYEGAEAISDSRANAWTQVSIRRHTIQRVYVHDDMAQDLMALGTAEMMLRNGDRRVSRFAARLVINAESHVAKQPRLDLMEVFPAPS</sequence>
<organism evidence="1 2">
    <name type="scientific">Teratosphaeria nubilosa</name>
    <dbReference type="NCBI Taxonomy" id="161662"/>
    <lineage>
        <taxon>Eukaryota</taxon>
        <taxon>Fungi</taxon>
        <taxon>Dikarya</taxon>
        <taxon>Ascomycota</taxon>
        <taxon>Pezizomycotina</taxon>
        <taxon>Dothideomycetes</taxon>
        <taxon>Dothideomycetidae</taxon>
        <taxon>Mycosphaerellales</taxon>
        <taxon>Teratosphaeriaceae</taxon>
        <taxon>Teratosphaeria</taxon>
    </lineage>
</organism>
<name>A0A6G1LNZ9_9PEZI</name>
<evidence type="ECO:0008006" key="3">
    <source>
        <dbReference type="Google" id="ProtNLM"/>
    </source>
</evidence>
<dbReference type="AlphaFoldDB" id="A0A6G1LNZ9"/>
<dbReference type="Proteomes" id="UP000799436">
    <property type="component" value="Unassembled WGS sequence"/>
</dbReference>
<reference evidence="1" key="1">
    <citation type="journal article" date="2020" name="Stud. Mycol.">
        <title>101 Dothideomycetes genomes: a test case for predicting lifestyles and emergence of pathogens.</title>
        <authorList>
            <person name="Haridas S."/>
            <person name="Albert R."/>
            <person name="Binder M."/>
            <person name="Bloem J."/>
            <person name="Labutti K."/>
            <person name="Salamov A."/>
            <person name="Andreopoulos B."/>
            <person name="Baker S."/>
            <person name="Barry K."/>
            <person name="Bills G."/>
            <person name="Bluhm B."/>
            <person name="Cannon C."/>
            <person name="Castanera R."/>
            <person name="Culley D."/>
            <person name="Daum C."/>
            <person name="Ezra D."/>
            <person name="Gonzalez J."/>
            <person name="Henrissat B."/>
            <person name="Kuo A."/>
            <person name="Liang C."/>
            <person name="Lipzen A."/>
            <person name="Lutzoni F."/>
            <person name="Magnuson J."/>
            <person name="Mondo S."/>
            <person name="Nolan M."/>
            <person name="Ohm R."/>
            <person name="Pangilinan J."/>
            <person name="Park H.-J."/>
            <person name="Ramirez L."/>
            <person name="Alfaro M."/>
            <person name="Sun H."/>
            <person name="Tritt A."/>
            <person name="Yoshinaga Y."/>
            <person name="Zwiers L.-H."/>
            <person name="Turgeon B."/>
            <person name="Goodwin S."/>
            <person name="Spatafora J."/>
            <person name="Crous P."/>
            <person name="Grigoriev I."/>
        </authorList>
    </citation>
    <scope>NUCLEOTIDE SEQUENCE</scope>
    <source>
        <strain evidence="1">CBS 116005</strain>
    </source>
</reference>
<evidence type="ECO:0000313" key="1">
    <source>
        <dbReference type="EMBL" id="KAF2774168.1"/>
    </source>
</evidence>
<dbReference type="OrthoDB" id="3468019at2759"/>